<keyword evidence="7" id="KW-0807">Transducer</keyword>
<evidence type="ECO:0000313" key="10">
    <source>
        <dbReference type="EMBL" id="RMZ93147.1"/>
    </source>
</evidence>
<dbReference type="Proteomes" id="UP000276133">
    <property type="component" value="Unassembled WGS sequence"/>
</dbReference>
<evidence type="ECO:0000256" key="4">
    <source>
        <dbReference type="ARBA" id="ARBA00023040"/>
    </source>
</evidence>
<gene>
    <name evidence="10" type="ORF">BpHYR1_027800</name>
</gene>
<feature type="transmembrane region" description="Helical" evidence="8">
    <location>
        <begin position="95"/>
        <end position="120"/>
    </location>
</feature>
<keyword evidence="5 8" id="KW-0472">Membrane</keyword>
<dbReference type="Pfam" id="PF00001">
    <property type="entry name" value="7tm_1"/>
    <property type="match status" value="1"/>
</dbReference>
<dbReference type="OrthoDB" id="2132067at2759"/>
<proteinExistence type="predicted"/>
<keyword evidence="3 8" id="KW-1133">Transmembrane helix</keyword>
<dbReference type="InterPro" id="IPR017452">
    <property type="entry name" value="GPCR_Rhodpsn_7TM"/>
</dbReference>
<comment type="caution">
    <text evidence="10">The sequence shown here is derived from an EMBL/GenBank/DDBJ whole genome shotgun (WGS) entry which is preliminary data.</text>
</comment>
<evidence type="ECO:0000256" key="2">
    <source>
        <dbReference type="ARBA" id="ARBA00022692"/>
    </source>
</evidence>
<feature type="transmembrane region" description="Helical" evidence="8">
    <location>
        <begin position="140"/>
        <end position="162"/>
    </location>
</feature>
<evidence type="ECO:0000259" key="9">
    <source>
        <dbReference type="PROSITE" id="PS50262"/>
    </source>
</evidence>
<evidence type="ECO:0000256" key="6">
    <source>
        <dbReference type="ARBA" id="ARBA00023170"/>
    </source>
</evidence>
<dbReference type="PRINTS" id="PR00237">
    <property type="entry name" value="GPCRRHODOPSN"/>
</dbReference>
<evidence type="ECO:0000256" key="8">
    <source>
        <dbReference type="SAM" id="Phobius"/>
    </source>
</evidence>
<reference evidence="10 11" key="1">
    <citation type="journal article" date="2018" name="Sci. Rep.">
        <title>Genomic signatures of local adaptation to the degree of environmental predictability in rotifers.</title>
        <authorList>
            <person name="Franch-Gras L."/>
            <person name="Hahn C."/>
            <person name="Garcia-Roger E.M."/>
            <person name="Carmona M.J."/>
            <person name="Serra M."/>
            <person name="Gomez A."/>
        </authorList>
    </citation>
    <scope>NUCLEOTIDE SEQUENCE [LARGE SCALE GENOMIC DNA]</scope>
    <source>
        <strain evidence="10">HYR1</strain>
    </source>
</reference>
<evidence type="ECO:0000256" key="7">
    <source>
        <dbReference type="ARBA" id="ARBA00023224"/>
    </source>
</evidence>
<keyword evidence="11" id="KW-1185">Reference proteome</keyword>
<name>A0A3M7P2Z4_BRAPC</name>
<dbReference type="GO" id="GO:0004930">
    <property type="term" value="F:G protein-coupled receptor activity"/>
    <property type="evidence" value="ECO:0007669"/>
    <property type="project" value="UniProtKB-KW"/>
</dbReference>
<dbReference type="PROSITE" id="PS50262">
    <property type="entry name" value="G_PROTEIN_RECEP_F1_2"/>
    <property type="match status" value="1"/>
</dbReference>
<keyword evidence="2 8" id="KW-0812">Transmembrane</keyword>
<dbReference type="PANTHER" id="PTHR45695:SF9">
    <property type="entry name" value="LEUCOKININ RECEPTOR"/>
    <property type="match status" value="1"/>
</dbReference>
<dbReference type="STRING" id="10195.A0A3M7P2Z4"/>
<dbReference type="InterPro" id="IPR000276">
    <property type="entry name" value="GPCR_Rhodpsn"/>
</dbReference>
<evidence type="ECO:0000256" key="5">
    <source>
        <dbReference type="ARBA" id="ARBA00023136"/>
    </source>
</evidence>
<feature type="domain" description="G-protein coupled receptors family 1 profile" evidence="9">
    <location>
        <begin position="1"/>
        <end position="155"/>
    </location>
</feature>
<dbReference type="EMBL" id="REGN01014039">
    <property type="protein sequence ID" value="RMZ93147.1"/>
    <property type="molecule type" value="Genomic_DNA"/>
</dbReference>
<dbReference type="Gene3D" id="1.20.1070.10">
    <property type="entry name" value="Rhodopsin 7-helix transmembrane proteins"/>
    <property type="match status" value="1"/>
</dbReference>
<dbReference type="PANTHER" id="PTHR45695">
    <property type="entry name" value="LEUCOKININ RECEPTOR-RELATED"/>
    <property type="match status" value="1"/>
</dbReference>
<sequence length="217" mass="25508">MLSVPQGFLRVLARTNDTNTLFCSSALFTNQTVDFYFLKLDYGQLDILFIVLISYVVPLVTIIFCYLIMIIKLYERKKNVRVKSENDLPNKVHKSLIMIASVTILFGVSWLPIHSIYLTIKFWKNFPFYSDLMFLIKNIAHTLTYLNSMLNPFFYTIISNSFRINFNFKMSRYSTSYKMSSNNFNRNSTLMKRTSPNCSMRQKNIGACKYRCMIQHC</sequence>
<evidence type="ECO:0000256" key="1">
    <source>
        <dbReference type="ARBA" id="ARBA00004141"/>
    </source>
</evidence>
<accession>A0A3M7P2Z4</accession>
<feature type="transmembrane region" description="Helical" evidence="8">
    <location>
        <begin position="47"/>
        <end position="74"/>
    </location>
</feature>
<dbReference type="AlphaFoldDB" id="A0A3M7P2Z4"/>
<keyword evidence="4" id="KW-0297">G-protein coupled receptor</keyword>
<comment type="subcellular location">
    <subcellularLocation>
        <location evidence="1">Membrane</location>
        <topology evidence="1">Multi-pass membrane protein</topology>
    </subcellularLocation>
</comment>
<dbReference type="SUPFAM" id="SSF81321">
    <property type="entry name" value="Family A G protein-coupled receptor-like"/>
    <property type="match status" value="1"/>
</dbReference>
<protein>
    <submittedName>
        <fullName evidence="10">Galanin receptor type 1</fullName>
    </submittedName>
</protein>
<evidence type="ECO:0000313" key="11">
    <source>
        <dbReference type="Proteomes" id="UP000276133"/>
    </source>
</evidence>
<keyword evidence="6 10" id="KW-0675">Receptor</keyword>
<organism evidence="10 11">
    <name type="scientific">Brachionus plicatilis</name>
    <name type="common">Marine rotifer</name>
    <name type="synonym">Brachionus muelleri</name>
    <dbReference type="NCBI Taxonomy" id="10195"/>
    <lineage>
        <taxon>Eukaryota</taxon>
        <taxon>Metazoa</taxon>
        <taxon>Spiralia</taxon>
        <taxon>Gnathifera</taxon>
        <taxon>Rotifera</taxon>
        <taxon>Eurotatoria</taxon>
        <taxon>Monogononta</taxon>
        <taxon>Pseudotrocha</taxon>
        <taxon>Ploima</taxon>
        <taxon>Brachionidae</taxon>
        <taxon>Brachionus</taxon>
    </lineage>
</organism>
<dbReference type="GO" id="GO:0005886">
    <property type="term" value="C:plasma membrane"/>
    <property type="evidence" value="ECO:0007669"/>
    <property type="project" value="TreeGrafter"/>
</dbReference>
<evidence type="ECO:0000256" key="3">
    <source>
        <dbReference type="ARBA" id="ARBA00022989"/>
    </source>
</evidence>